<feature type="transmembrane region" description="Helical" evidence="6">
    <location>
        <begin position="359"/>
        <end position="379"/>
    </location>
</feature>
<dbReference type="Proteomes" id="UP000645966">
    <property type="component" value="Unassembled WGS sequence"/>
</dbReference>
<feature type="transmembrane region" description="Helical" evidence="6">
    <location>
        <begin position="114"/>
        <end position="136"/>
    </location>
</feature>
<dbReference type="GO" id="GO:0005886">
    <property type="term" value="C:plasma membrane"/>
    <property type="evidence" value="ECO:0007669"/>
    <property type="project" value="UniProtKB-SubCell"/>
</dbReference>
<keyword evidence="4 6" id="KW-1133">Transmembrane helix</keyword>
<evidence type="ECO:0000256" key="2">
    <source>
        <dbReference type="ARBA" id="ARBA00022475"/>
    </source>
</evidence>
<comment type="caution">
    <text evidence="7">The sequence shown here is derived from an EMBL/GenBank/DDBJ whole genome shotgun (WGS) entry which is preliminary data.</text>
</comment>
<feature type="transmembrane region" description="Helical" evidence="6">
    <location>
        <begin position="82"/>
        <end position="102"/>
    </location>
</feature>
<evidence type="ECO:0000256" key="1">
    <source>
        <dbReference type="ARBA" id="ARBA00004651"/>
    </source>
</evidence>
<evidence type="ECO:0000256" key="6">
    <source>
        <dbReference type="SAM" id="Phobius"/>
    </source>
</evidence>
<dbReference type="PANTHER" id="PTHR30250">
    <property type="entry name" value="PST FAMILY PREDICTED COLANIC ACID TRANSPORTER"/>
    <property type="match status" value="1"/>
</dbReference>
<evidence type="ECO:0000313" key="8">
    <source>
        <dbReference type="Proteomes" id="UP000645966"/>
    </source>
</evidence>
<proteinExistence type="predicted"/>
<dbReference type="PANTHER" id="PTHR30250:SF11">
    <property type="entry name" value="O-ANTIGEN TRANSPORTER-RELATED"/>
    <property type="match status" value="1"/>
</dbReference>
<feature type="transmembrane region" description="Helical" evidence="6">
    <location>
        <begin position="168"/>
        <end position="186"/>
    </location>
</feature>
<feature type="transmembrane region" description="Helical" evidence="6">
    <location>
        <begin position="35"/>
        <end position="52"/>
    </location>
</feature>
<feature type="transmembrane region" description="Helical" evidence="6">
    <location>
        <begin position="292"/>
        <end position="322"/>
    </location>
</feature>
<keyword evidence="3 6" id="KW-0812">Transmembrane</keyword>
<evidence type="ECO:0000256" key="4">
    <source>
        <dbReference type="ARBA" id="ARBA00022989"/>
    </source>
</evidence>
<gene>
    <name evidence="7" type="ORF">JDV75_09215</name>
</gene>
<keyword evidence="5 6" id="KW-0472">Membrane</keyword>
<accession>A0A934M7U9</accession>
<evidence type="ECO:0000256" key="3">
    <source>
        <dbReference type="ARBA" id="ARBA00022692"/>
    </source>
</evidence>
<feature type="transmembrane region" description="Helical" evidence="6">
    <location>
        <begin position="385"/>
        <end position="402"/>
    </location>
</feature>
<evidence type="ECO:0008006" key="9">
    <source>
        <dbReference type="Google" id="ProtNLM"/>
    </source>
</evidence>
<keyword evidence="8" id="KW-1185">Reference proteome</keyword>
<evidence type="ECO:0000256" key="5">
    <source>
        <dbReference type="ARBA" id="ARBA00023136"/>
    </source>
</evidence>
<feature type="transmembrane region" description="Helical" evidence="6">
    <location>
        <begin position="328"/>
        <end position="352"/>
    </location>
</feature>
<evidence type="ECO:0000313" key="7">
    <source>
        <dbReference type="EMBL" id="MBI8989932.1"/>
    </source>
</evidence>
<protein>
    <recommendedName>
        <fullName evidence="9">Membrane protein involved in the export of O-antigen and teichoic acid</fullName>
    </recommendedName>
</protein>
<feature type="transmembrane region" description="Helical" evidence="6">
    <location>
        <begin position="207"/>
        <end position="232"/>
    </location>
</feature>
<keyword evidence="2" id="KW-1003">Cell membrane</keyword>
<feature type="transmembrane region" description="Helical" evidence="6">
    <location>
        <begin position="244"/>
        <end position="264"/>
    </location>
</feature>
<dbReference type="InterPro" id="IPR050833">
    <property type="entry name" value="Poly_Biosynth_Transport"/>
</dbReference>
<feature type="transmembrane region" description="Helical" evidence="6">
    <location>
        <begin position="143"/>
        <end position="162"/>
    </location>
</feature>
<sequence length="411" mass="42413">MRALSLATVFAAASGFIILTIASWALGVQRFGQFMAFWSLFFALAGVVDGLMQETTRAVAGARAADRAGTVVTSRGARPFRIAGMVGVAVAAVLVLAGPLWAPRLLEQDHGLAVTLLAVGLVSYTYQAVLSGVLSGCGLWTQYAWLMALDSGIRLALVLVAWPLGWGLPVFLLVTVLGAATWLLILGTSSDARTALRSATDVRTGRFVRNAISAMVATGATALLIVGFPTFVKAVAGGEVDAGLATTVDGIMLAVMLTRAPILVPLQRFQSALIVHFVDNASDLLGALRKPLAAVLGVGALGAAAAWLIGPWIMGIFFSAGFVVPGPVLAALTFGAACTGVLMITGTAALAVNRHNRYVAGWVTGSTVAFGVFLAPFPLAMDVCLALVIGPVAGALVHVTGLRRVPTPLVR</sequence>
<dbReference type="EMBL" id="JAEIOS010000013">
    <property type="protein sequence ID" value="MBI8989932.1"/>
    <property type="molecule type" value="Genomic_DNA"/>
</dbReference>
<comment type="subcellular location">
    <subcellularLocation>
        <location evidence="1">Cell membrane</location>
        <topology evidence="1">Multi-pass membrane protein</topology>
    </subcellularLocation>
</comment>
<name>A0A934M7U9_9CORY</name>
<reference evidence="7" key="1">
    <citation type="submission" date="2020-12" db="EMBL/GenBank/DDBJ databases">
        <title>Genome public.</title>
        <authorList>
            <person name="Sun Q."/>
        </authorList>
    </citation>
    <scope>NUCLEOTIDE SEQUENCE</scope>
    <source>
        <strain evidence="7">CCM 8863</strain>
    </source>
</reference>
<dbReference type="AlphaFoldDB" id="A0A934M7U9"/>
<organism evidence="7 8">
    <name type="scientific">Corynebacterium meridianum</name>
    <dbReference type="NCBI Taxonomy" id="2765363"/>
    <lineage>
        <taxon>Bacteria</taxon>
        <taxon>Bacillati</taxon>
        <taxon>Actinomycetota</taxon>
        <taxon>Actinomycetes</taxon>
        <taxon>Mycobacteriales</taxon>
        <taxon>Corynebacteriaceae</taxon>
        <taxon>Corynebacterium</taxon>
    </lineage>
</organism>